<protein>
    <submittedName>
        <fullName evidence="3">Uncharacterized protein</fullName>
    </submittedName>
</protein>
<feature type="non-terminal residue" evidence="3">
    <location>
        <position position="1003"/>
    </location>
</feature>
<dbReference type="Gene3D" id="3.60.10.10">
    <property type="entry name" value="Endonuclease/exonuclease/phosphatase"/>
    <property type="match status" value="1"/>
</dbReference>
<keyword evidence="1" id="KW-0175">Coiled coil</keyword>
<feature type="coiled-coil region" evidence="1">
    <location>
        <begin position="65"/>
        <end position="106"/>
    </location>
</feature>
<dbReference type="PANTHER" id="PTHR33332">
    <property type="entry name" value="REVERSE TRANSCRIPTASE DOMAIN-CONTAINING PROTEIN"/>
    <property type="match status" value="1"/>
</dbReference>
<comment type="caution">
    <text evidence="3">The sequence shown here is derived from an EMBL/GenBank/DDBJ whole genome shotgun (WGS) entry which is preliminary data.</text>
</comment>
<evidence type="ECO:0000313" key="3">
    <source>
        <dbReference type="EMBL" id="KAF0736594.1"/>
    </source>
</evidence>
<feature type="region of interest" description="Disordered" evidence="2">
    <location>
        <begin position="1"/>
        <end position="31"/>
    </location>
</feature>
<dbReference type="EMBL" id="VUJU01008033">
    <property type="protein sequence ID" value="KAF0736594.1"/>
    <property type="molecule type" value="Genomic_DNA"/>
</dbReference>
<accession>A0A6G0X9B9</accession>
<gene>
    <name evidence="3" type="ORF">FWK35_00021647</name>
</gene>
<keyword evidence="4" id="KW-1185">Reference proteome</keyword>
<proteinExistence type="predicted"/>
<evidence type="ECO:0000313" key="4">
    <source>
        <dbReference type="Proteomes" id="UP000478052"/>
    </source>
</evidence>
<dbReference type="Proteomes" id="UP000478052">
    <property type="component" value="Unassembled WGS sequence"/>
</dbReference>
<name>A0A6G0X9B9_APHCR</name>
<dbReference type="OrthoDB" id="7477315at2759"/>
<reference evidence="3 4" key="1">
    <citation type="submission" date="2019-08" db="EMBL/GenBank/DDBJ databases">
        <title>Whole genome of Aphis craccivora.</title>
        <authorList>
            <person name="Voronova N.V."/>
            <person name="Shulinski R.S."/>
            <person name="Bandarenka Y.V."/>
            <person name="Zhorov D.G."/>
            <person name="Warner D."/>
        </authorList>
    </citation>
    <scope>NUCLEOTIDE SEQUENCE [LARGE SCALE GENOMIC DNA]</scope>
    <source>
        <strain evidence="3">180601</strain>
        <tissue evidence="3">Whole Body</tissue>
    </source>
</reference>
<evidence type="ECO:0000256" key="2">
    <source>
        <dbReference type="SAM" id="MobiDB-lite"/>
    </source>
</evidence>
<dbReference type="AlphaFoldDB" id="A0A6G0X9B9"/>
<dbReference type="InterPro" id="IPR036691">
    <property type="entry name" value="Endo/exonu/phosph_ase_sf"/>
</dbReference>
<evidence type="ECO:0000256" key="1">
    <source>
        <dbReference type="SAM" id="Coils"/>
    </source>
</evidence>
<sequence length="1003" mass="112667">MPPKLDTPIKPVSKATSIHHSETVNKASPSTDSISNADIMAVLTKFKSDVLASNKSLSDLHATQYKDLKSDLADVFSQMNEMRKENVRIQNEIDFLKDKVATLENSNAAVGSDLVVSQVVEETIERDKCRYNFIIYGVTESTFGAIPQRISYDRSTIIDILKPLGDVIPLNTKLVSLEKVPSDSARPKIIFDSNEAATNLLSNFNALKQWDTQNNIGNFKKPGCLASSSCQSYLAVDILEINKSTSSSSPHVLPSGLHDHNNLKHNFIFCCKVNSSLKSFLSEFNNFKIKFNTKNQCSSSKLELNTSNNCLKFDISDAELGLLGYTILRCDRCKDTSDKLRGGGTLIAIKNKFQPTFIIPRCVNVEQLFVSISLGKTSILIASVYLPPGSETVKYESSHTMSMDHIWQSNNFDLGIACGDFNLPNVIWTNIISGLEYCGQITDKVRLLGDQYSLLHWEQKNNVPNANGSLLDLVFSSNSAAQVYLSPDTLIPSDLHHPLLSITCPYLPAMPIRDPLHMYRDFKKADYENILKDLVSTKWDDLNLNANEVANLLQKLLLDTILKWLSHNPKLFWQHVRNLQGGPLIPKEVHLGDLKASGDQAANLFATYFSSVYSKPRTFSNSHLNLYVANEFLFLPSKISVTINEVHTALESLQSTRGSGPDGIAAPFLYHCKDILALPICLIFNKSLIEGSFPSIWKISRVTPILKSGNLADVKNYRPISGLLFLVDQHGFFPGRSTITSAVDFTSYVYESFERKQQVDVIYTDFSKAFDSIDHGILINTLDRLGVGEPLLSWQTSYLHDRYQFINLFHTTFKNYRVLSGVPQGSHLDDAKIFYSISAIEDCVILPNVLDKFTNWLKDLGFTYVPSLNFRPHIDSVAGKALRVLGFIRRHFSNFDNPKCLSVLYNSHIRSLLEYGVVIWAPYTMSNMLRLDRVQNRFLSSQDTASMLHTLLMSHDYSKINDLFKFKSLSEPHIIYSCCFLPSLIDGKIDAPRLLERLSICIP</sequence>
<dbReference type="SUPFAM" id="SSF56219">
    <property type="entry name" value="DNase I-like"/>
    <property type="match status" value="1"/>
</dbReference>
<feature type="compositionally biased region" description="Polar residues" evidence="2">
    <location>
        <begin position="14"/>
        <end position="31"/>
    </location>
</feature>
<organism evidence="3 4">
    <name type="scientific">Aphis craccivora</name>
    <name type="common">Cowpea aphid</name>
    <dbReference type="NCBI Taxonomy" id="307492"/>
    <lineage>
        <taxon>Eukaryota</taxon>
        <taxon>Metazoa</taxon>
        <taxon>Ecdysozoa</taxon>
        <taxon>Arthropoda</taxon>
        <taxon>Hexapoda</taxon>
        <taxon>Insecta</taxon>
        <taxon>Pterygota</taxon>
        <taxon>Neoptera</taxon>
        <taxon>Paraneoptera</taxon>
        <taxon>Hemiptera</taxon>
        <taxon>Sternorrhyncha</taxon>
        <taxon>Aphidomorpha</taxon>
        <taxon>Aphidoidea</taxon>
        <taxon>Aphididae</taxon>
        <taxon>Aphidini</taxon>
        <taxon>Aphis</taxon>
        <taxon>Aphis</taxon>
    </lineage>
</organism>